<feature type="compositionally biased region" description="Polar residues" evidence="1">
    <location>
        <begin position="52"/>
        <end position="61"/>
    </location>
</feature>
<name>A0A180GW96_PUCT1</name>
<evidence type="ECO:0000256" key="1">
    <source>
        <dbReference type="SAM" id="MobiDB-lite"/>
    </source>
</evidence>
<accession>A0A180GW96</accession>
<reference evidence="3" key="2">
    <citation type="submission" date="2016-05" db="EMBL/GenBank/DDBJ databases">
        <title>Comparative analysis highlights variable genome content of wheat rusts and divergence of the mating loci.</title>
        <authorList>
            <person name="Cuomo C.A."/>
            <person name="Bakkeren G."/>
            <person name="Szabo L."/>
            <person name="Khalil H."/>
            <person name="Joly D."/>
            <person name="Goldberg J."/>
            <person name="Young S."/>
            <person name="Zeng Q."/>
            <person name="Fellers J."/>
        </authorList>
    </citation>
    <scope>NUCLEOTIDE SEQUENCE [LARGE SCALE GENOMIC DNA]</scope>
    <source>
        <strain evidence="3">1-1 BBBD Race 1</strain>
    </source>
</reference>
<feature type="region of interest" description="Disordered" evidence="1">
    <location>
        <begin position="103"/>
        <end position="187"/>
    </location>
</feature>
<reference evidence="4 5" key="3">
    <citation type="journal article" date="2017" name="G3 (Bethesda)">
        <title>Comparative analysis highlights variable genome content of wheat rusts and divergence of the mating loci.</title>
        <authorList>
            <person name="Cuomo C.A."/>
            <person name="Bakkeren G."/>
            <person name="Khalil H.B."/>
            <person name="Panwar V."/>
            <person name="Joly D."/>
            <person name="Linning R."/>
            <person name="Sakthikumar S."/>
            <person name="Song X."/>
            <person name="Adiconis X."/>
            <person name="Fan L."/>
            <person name="Goldberg J.M."/>
            <person name="Levin J.Z."/>
            <person name="Young S."/>
            <person name="Zeng Q."/>
            <person name="Anikster Y."/>
            <person name="Bruce M."/>
            <person name="Wang M."/>
            <person name="Yin C."/>
            <person name="McCallum B."/>
            <person name="Szabo L.J."/>
            <person name="Hulbert S."/>
            <person name="Chen X."/>
            <person name="Fellers J.P."/>
        </authorList>
    </citation>
    <scope>NUCLEOTIDE SEQUENCE</scope>
    <source>
        <strain evidence="5">Isolate 1-1 / race 1 (BBBD)</strain>
        <strain evidence="4">isolate 1-1 / race 1 (BBBD)</strain>
    </source>
</reference>
<dbReference type="EnsemblFungi" id="PTTG_00996-t43_1">
    <property type="protein sequence ID" value="PTTG_00996-t43_1-p1"/>
    <property type="gene ID" value="PTTG_00996"/>
</dbReference>
<evidence type="ECO:0000313" key="4">
    <source>
        <dbReference type="EnsemblFungi" id="PTTG_00996-t43_1-p1"/>
    </source>
</evidence>
<dbReference type="AlphaFoldDB" id="A0A180GW96"/>
<dbReference type="EMBL" id="ADAS02000019">
    <property type="protein sequence ID" value="OAV96552.1"/>
    <property type="molecule type" value="Genomic_DNA"/>
</dbReference>
<gene>
    <name evidence="3" type="ORF">PTTG_00996</name>
</gene>
<feature type="region of interest" description="Disordered" evidence="1">
    <location>
        <begin position="21"/>
        <end position="82"/>
    </location>
</feature>
<organism evidence="3">
    <name type="scientific">Puccinia triticina (isolate 1-1 / race 1 (BBBD))</name>
    <name type="common">Brown leaf rust fungus</name>
    <dbReference type="NCBI Taxonomy" id="630390"/>
    <lineage>
        <taxon>Eukaryota</taxon>
        <taxon>Fungi</taxon>
        <taxon>Dikarya</taxon>
        <taxon>Basidiomycota</taxon>
        <taxon>Pucciniomycotina</taxon>
        <taxon>Pucciniomycetes</taxon>
        <taxon>Pucciniales</taxon>
        <taxon>Pucciniaceae</taxon>
        <taxon>Puccinia</taxon>
    </lineage>
</organism>
<feature type="compositionally biased region" description="Low complexity" evidence="1">
    <location>
        <begin position="162"/>
        <end position="182"/>
    </location>
</feature>
<feature type="compositionally biased region" description="Polar residues" evidence="1">
    <location>
        <begin position="148"/>
        <end position="160"/>
    </location>
</feature>
<evidence type="ECO:0000313" key="5">
    <source>
        <dbReference type="Proteomes" id="UP000005240"/>
    </source>
</evidence>
<dbReference type="VEuPathDB" id="FungiDB:PTTG_00996"/>
<feature type="signal peptide" evidence="2">
    <location>
        <begin position="1"/>
        <end position="20"/>
    </location>
</feature>
<sequence length="214" mass="20603">MFLDAKLVPLSVALAAYASASIPQPPTGSVTSTRPEAGTPGAAFPNGHPLTPVTNHTSGATPASDPTGATLPVSHGSGASVPGDISSGQCLCPAPQTCGSGATPWAPGSSAPPYPGAAPQAPNGYPSTPDASQAAGNHIPSLPGDSPNPATSLPSHQGVNFPTDSPATNASATSAPPSGAAPEGNLTESIASPTMLNSFPLAGLFTAAAVALTL</sequence>
<evidence type="ECO:0000256" key="2">
    <source>
        <dbReference type="SAM" id="SignalP"/>
    </source>
</evidence>
<keyword evidence="2" id="KW-0732">Signal</keyword>
<proteinExistence type="predicted"/>
<reference evidence="3" key="1">
    <citation type="submission" date="2009-11" db="EMBL/GenBank/DDBJ databases">
        <authorList>
            <consortium name="The Broad Institute Genome Sequencing Platform"/>
            <person name="Ward D."/>
            <person name="Feldgarden M."/>
            <person name="Earl A."/>
            <person name="Young S.K."/>
            <person name="Zeng Q."/>
            <person name="Koehrsen M."/>
            <person name="Alvarado L."/>
            <person name="Berlin A."/>
            <person name="Bochicchio J."/>
            <person name="Borenstein D."/>
            <person name="Chapman S.B."/>
            <person name="Chen Z."/>
            <person name="Engels R."/>
            <person name="Freedman E."/>
            <person name="Gellesch M."/>
            <person name="Goldberg J."/>
            <person name="Griggs A."/>
            <person name="Gujja S."/>
            <person name="Heilman E."/>
            <person name="Heiman D."/>
            <person name="Hepburn T."/>
            <person name="Howarth C."/>
            <person name="Jen D."/>
            <person name="Larson L."/>
            <person name="Lewis B."/>
            <person name="Mehta T."/>
            <person name="Park D."/>
            <person name="Pearson M."/>
            <person name="Roberts A."/>
            <person name="Saif S."/>
            <person name="Shea T."/>
            <person name="Shenoy N."/>
            <person name="Sisk P."/>
            <person name="Stolte C."/>
            <person name="Sykes S."/>
            <person name="Thomson T."/>
            <person name="Walk T."/>
            <person name="White J."/>
            <person name="Yandava C."/>
            <person name="Izard J."/>
            <person name="Baranova O.V."/>
            <person name="Blanton J.M."/>
            <person name="Tanner A.C."/>
            <person name="Dewhirst F.E."/>
            <person name="Haas B."/>
            <person name="Nusbaum C."/>
            <person name="Birren B."/>
        </authorList>
    </citation>
    <scope>NUCLEOTIDE SEQUENCE [LARGE SCALE GENOMIC DNA]</scope>
    <source>
        <strain evidence="3">1-1 BBBD Race 1</strain>
    </source>
</reference>
<protein>
    <submittedName>
        <fullName evidence="3 4">Uncharacterized protein</fullName>
    </submittedName>
</protein>
<dbReference type="Proteomes" id="UP000005240">
    <property type="component" value="Unassembled WGS sequence"/>
</dbReference>
<feature type="compositionally biased region" description="Low complexity" evidence="1">
    <location>
        <begin position="117"/>
        <end position="126"/>
    </location>
</feature>
<evidence type="ECO:0000313" key="3">
    <source>
        <dbReference type="EMBL" id="OAV96552.1"/>
    </source>
</evidence>
<reference evidence="4" key="4">
    <citation type="submission" date="2025-05" db="UniProtKB">
        <authorList>
            <consortium name="EnsemblFungi"/>
        </authorList>
    </citation>
    <scope>IDENTIFICATION</scope>
    <source>
        <strain evidence="4">isolate 1-1 / race 1 (BBBD)</strain>
    </source>
</reference>
<feature type="chain" id="PRO_5008110348" evidence="2">
    <location>
        <begin position="21"/>
        <end position="214"/>
    </location>
</feature>
<keyword evidence="5" id="KW-1185">Reference proteome</keyword>